<evidence type="ECO:0008006" key="3">
    <source>
        <dbReference type="Google" id="ProtNLM"/>
    </source>
</evidence>
<gene>
    <name evidence="1" type="ORF">C3K47_14950</name>
</gene>
<organism evidence="1 2">
    <name type="scientific">Solitalea longa</name>
    <dbReference type="NCBI Taxonomy" id="2079460"/>
    <lineage>
        <taxon>Bacteria</taxon>
        <taxon>Pseudomonadati</taxon>
        <taxon>Bacteroidota</taxon>
        <taxon>Sphingobacteriia</taxon>
        <taxon>Sphingobacteriales</taxon>
        <taxon>Sphingobacteriaceae</taxon>
        <taxon>Solitalea</taxon>
    </lineage>
</organism>
<dbReference type="OrthoDB" id="6198066at2"/>
<accession>A0A2S4ZYD1</accession>
<keyword evidence="2" id="KW-1185">Reference proteome</keyword>
<dbReference type="InterPro" id="IPR045944">
    <property type="entry name" value="DUF6364"/>
</dbReference>
<dbReference type="RefSeq" id="WP_103789966.1">
    <property type="nucleotide sequence ID" value="NZ_PQVF01000011.1"/>
</dbReference>
<proteinExistence type="predicted"/>
<evidence type="ECO:0000313" key="1">
    <source>
        <dbReference type="EMBL" id="POY35361.1"/>
    </source>
</evidence>
<reference evidence="1 2" key="1">
    <citation type="submission" date="2018-01" db="EMBL/GenBank/DDBJ databases">
        <authorList>
            <person name="Gaut B.S."/>
            <person name="Morton B.R."/>
            <person name="Clegg M.T."/>
            <person name="Duvall M.R."/>
        </authorList>
    </citation>
    <scope>NUCLEOTIDE SEQUENCE [LARGE SCALE GENOMIC DNA]</scope>
    <source>
        <strain evidence="1 2">HR-AV</strain>
    </source>
</reference>
<comment type="caution">
    <text evidence="1">The sequence shown here is derived from an EMBL/GenBank/DDBJ whole genome shotgun (WGS) entry which is preliminary data.</text>
</comment>
<sequence length="83" mass="9416">MDSKLTLSIKKEIIEKAKQYAKLQNTSVSKLIENYLSKVSADSKDLSSEALSPLVKELSGVLKLSPEFDLKKDYGNYLEDKYR</sequence>
<evidence type="ECO:0000313" key="2">
    <source>
        <dbReference type="Proteomes" id="UP000236893"/>
    </source>
</evidence>
<dbReference type="EMBL" id="PQVF01000011">
    <property type="protein sequence ID" value="POY35361.1"/>
    <property type="molecule type" value="Genomic_DNA"/>
</dbReference>
<dbReference type="Proteomes" id="UP000236893">
    <property type="component" value="Unassembled WGS sequence"/>
</dbReference>
<protein>
    <recommendedName>
        <fullName evidence="3">Antitoxin</fullName>
    </recommendedName>
</protein>
<dbReference type="AlphaFoldDB" id="A0A2S4ZYD1"/>
<dbReference type="Pfam" id="PF19891">
    <property type="entry name" value="DUF6364"/>
    <property type="match status" value="1"/>
</dbReference>
<name>A0A2S4ZYD1_9SPHI</name>